<organism evidence="1 2">
    <name type="scientific">Vaccinium darrowii</name>
    <dbReference type="NCBI Taxonomy" id="229202"/>
    <lineage>
        <taxon>Eukaryota</taxon>
        <taxon>Viridiplantae</taxon>
        <taxon>Streptophyta</taxon>
        <taxon>Embryophyta</taxon>
        <taxon>Tracheophyta</taxon>
        <taxon>Spermatophyta</taxon>
        <taxon>Magnoliopsida</taxon>
        <taxon>eudicotyledons</taxon>
        <taxon>Gunneridae</taxon>
        <taxon>Pentapetalae</taxon>
        <taxon>asterids</taxon>
        <taxon>Ericales</taxon>
        <taxon>Ericaceae</taxon>
        <taxon>Vaccinioideae</taxon>
        <taxon>Vaccinieae</taxon>
        <taxon>Vaccinium</taxon>
    </lineage>
</organism>
<gene>
    <name evidence="1" type="ORF">Vadar_006096</name>
</gene>
<accession>A0ACB7Z1Q6</accession>
<keyword evidence="2" id="KW-1185">Reference proteome</keyword>
<proteinExistence type="predicted"/>
<evidence type="ECO:0000313" key="1">
    <source>
        <dbReference type="EMBL" id="KAH7859840.1"/>
    </source>
</evidence>
<evidence type="ECO:0000313" key="2">
    <source>
        <dbReference type="Proteomes" id="UP000828048"/>
    </source>
</evidence>
<dbReference type="EMBL" id="CM037154">
    <property type="protein sequence ID" value="KAH7859840.1"/>
    <property type="molecule type" value="Genomic_DNA"/>
</dbReference>
<name>A0ACB7Z1Q6_9ERIC</name>
<protein>
    <submittedName>
        <fullName evidence="1">Uncharacterized protein</fullName>
    </submittedName>
</protein>
<dbReference type="Proteomes" id="UP000828048">
    <property type="component" value="Chromosome 4"/>
</dbReference>
<sequence length="103" mass="11189">MEISTSLVKFKFHILFAAAFSLLVFSLICVAPRFLDVLAYFWPLLVSTALFLLAVVLIARTSPPATEAPAEKTAEGILEFVAAQPDAVVLQPAEECSTSDRTM</sequence>
<reference evidence="1 2" key="1">
    <citation type="journal article" date="2021" name="Hortic Res">
        <title>High-quality reference genome and annotation aids understanding of berry development for evergreen blueberry (Vaccinium darrowii).</title>
        <authorList>
            <person name="Yu J."/>
            <person name="Hulse-Kemp A.M."/>
            <person name="Babiker E."/>
            <person name="Staton M."/>
        </authorList>
    </citation>
    <scope>NUCLEOTIDE SEQUENCE [LARGE SCALE GENOMIC DNA]</scope>
    <source>
        <strain evidence="2">cv. NJ 8807/NJ 8810</strain>
        <tissue evidence="1">Young leaf</tissue>
    </source>
</reference>
<comment type="caution">
    <text evidence="1">The sequence shown here is derived from an EMBL/GenBank/DDBJ whole genome shotgun (WGS) entry which is preliminary data.</text>
</comment>